<accession>A0ABN2INZ5</accession>
<keyword evidence="3" id="KW-1185">Reference proteome</keyword>
<comment type="caution">
    <text evidence="2">The sequence shown here is derived from an EMBL/GenBank/DDBJ whole genome shotgun (WGS) entry which is preliminary data.</text>
</comment>
<proteinExistence type="predicted"/>
<dbReference type="InterPro" id="IPR006119">
    <property type="entry name" value="Resolv_N"/>
</dbReference>
<dbReference type="InterPro" id="IPR036162">
    <property type="entry name" value="Resolvase-like_N_sf"/>
</dbReference>
<organism evidence="2 3">
    <name type="scientific">Streptomyces yatensis</name>
    <dbReference type="NCBI Taxonomy" id="155177"/>
    <lineage>
        <taxon>Bacteria</taxon>
        <taxon>Bacillati</taxon>
        <taxon>Actinomycetota</taxon>
        <taxon>Actinomycetes</taxon>
        <taxon>Kitasatosporales</taxon>
        <taxon>Streptomycetaceae</taxon>
        <taxon>Streptomyces</taxon>
        <taxon>Streptomyces violaceusniger group</taxon>
    </lineage>
</organism>
<dbReference type="Proteomes" id="UP001499947">
    <property type="component" value="Unassembled WGS sequence"/>
</dbReference>
<evidence type="ECO:0000313" key="3">
    <source>
        <dbReference type="Proteomes" id="UP001499947"/>
    </source>
</evidence>
<dbReference type="Pfam" id="PF00239">
    <property type="entry name" value="Resolvase"/>
    <property type="match status" value="1"/>
</dbReference>
<gene>
    <name evidence="2" type="ORF">GCM10009680_57260</name>
</gene>
<dbReference type="Gene3D" id="3.40.50.1390">
    <property type="entry name" value="Resolvase, N-terminal catalytic domain"/>
    <property type="match status" value="1"/>
</dbReference>
<dbReference type="RefSeq" id="WP_211122296.1">
    <property type="nucleotide sequence ID" value="NZ_BAAALR010000063.1"/>
</dbReference>
<dbReference type="EMBL" id="BAAALR010000063">
    <property type="protein sequence ID" value="GAA1708869.1"/>
    <property type="molecule type" value="Genomic_DNA"/>
</dbReference>
<reference evidence="2 3" key="1">
    <citation type="journal article" date="2019" name="Int. J. Syst. Evol. Microbiol.">
        <title>The Global Catalogue of Microorganisms (GCM) 10K type strain sequencing project: providing services to taxonomists for standard genome sequencing and annotation.</title>
        <authorList>
            <consortium name="The Broad Institute Genomics Platform"/>
            <consortium name="The Broad Institute Genome Sequencing Center for Infectious Disease"/>
            <person name="Wu L."/>
            <person name="Ma J."/>
        </authorList>
    </citation>
    <scope>NUCLEOTIDE SEQUENCE [LARGE SCALE GENOMIC DNA]</scope>
    <source>
        <strain evidence="2 3">JCM 13244</strain>
    </source>
</reference>
<name>A0ABN2INZ5_9ACTN</name>
<sequence length="139" mass="15692">MTTHDEPRTLVFIYDREETTQTDRLNTRIALCRAFAAQMNWEVVGQWVDRGDAAVSERRPFWQGMIAAMRHEGRGRRFVCLVASWERIAYDPVTSDRLRQLVSNIDGVCVAVNDAACEVPPGMQPAAIRGVDTNGKPRT</sequence>
<evidence type="ECO:0000259" key="1">
    <source>
        <dbReference type="Pfam" id="PF00239"/>
    </source>
</evidence>
<feature type="domain" description="Resolvase/invertase-type recombinase catalytic" evidence="1">
    <location>
        <begin position="20"/>
        <end position="91"/>
    </location>
</feature>
<protein>
    <recommendedName>
        <fullName evidence="1">Resolvase/invertase-type recombinase catalytic domain-containing protein</fullName>
    </recommendedName>
</protein>
<evidence type="ECO:0000313" key="2">
    <source>
        <dbReference type="EMBL" id="GAA1708869.1"/>
    </source>
</evidence>